<name>A0ABT3FPE9_9BACT</name>
<gene>
    <name evidence="1" type="ORF">OKA04_11980</name>
</gene>
<protein>
    <submittedName>
        <fullName evidence="1">Uncharacterized protein</fullName>
    </submittedName>
</protein>
<organism evidence="1 2">
    <name type="scientific">Luteolibacter flavescens</name>
    <dbReference type="NCBI Taxonomy" id="1859460"/>
    <lineage>
        <taxon>Bacteria</taxon>
        <taxon>Pseudomonadati</taxon>
        <taxon>Verrucomicrobiota</taxon>
        <taxon>Verrucomicrobiia</taxon>
        <taxon>Verrucomicrobiales</taxon>
        <taxon>Verrucomicrobiaceae</taxon>
        <taxon>Luteolibacter</taxon>
    </lineage>
</organism>
<accession>A0ABT3FPE9</accession>
<evidence type="ECO:0000313" key="1">
    <source>
        <dbReference type="EMBL" id="MCW1885450.1"/>
    </source>
</evidence>
<dbReference type="EMBL" id="JAPDDS010000006">
    <property type="protein sequence ID" value="MCW1885450.1"/>
    <property type="molecule type" value="Genomic_DNA"/>
</dbReference>
<dbReference type="RefSeq" id="WP_264501407.1">
    <property type="nucleotide sequence ID" value="NZ_JAPDDS010000006.1"/>
</dbReference>
<proteinExistence type="predicted"/>
<evidence type="ECO:0000313" key="2">
    <source>
        <dbReference type="Proteomes" id="UP001207930"/>
    </source>
</evidence>
<keyword evidence="2" id="KW-1185">Reference proteome</keyword>
<sequence length="183" mass="18767">MAVTQWMSWEGGVDLVAVTSMDVAMPNVIVHVARMVHTPVGSAPAGIVLWQPDPAAPPVVCGFVSSDPAVAAYFGPQIFAGTPFENAPVLDARIDIASGPVTCTARVEVAGHVFETELTGLEPAALIQREPIATAPFTQQGIEATAATATLKVDGQPVDIIIPPVGITGGPCAVSAPCGIYAR</sequence>
<dbReference type="Proteomes" id="UP001207930">
    <property type="component" value="Unassembled WGS sequence"/>
</dbReference>
<reference evidence="1 2" key="1">
    <citation type="submission" date="2022-10" db="EMBL/GenBank/DDBJ databases">
        <title>Luteolibacter flavescens strain MCCC 1K03193, whole genome shotgun sequencing project.</title>
        <authorList>
            <person name="Zhao G."/>
            <person name="Shen L."/>
        </authorList>
    </citation>
    <scope>NUCLEOTIDE SEQUENCE [LARGE SCALE GENOMIC DNA]</scope>
    <source>
        <strain evidence="1 2">MCCC 1K03193</strain>
    </source>
</reference>
<comment type="caution">
    <text evidence="1">The sequence shown here is derived from an EMBL/GenBank/DDBJ whole genome shotgun (WGS) entry which is preliminary data.</text>
</comment>